<evidence type="ECO:0000313" key="1">
    <source>
        <dbReference type="EMBL" id="KAK4010697.1"/>
    </source>
</evidence>
<protein>
    <submittedName>
        <fullName evidence="1">Uncharacterized protein</fullName>
    </submittedName>
</protein>
<dbReference type="Proteomes" id="UP001234178">
    <property type="component" value="Unassembled WGS sequence"/>
</dbReference>
<reference evidence="1 2" key="1">
    <citation type="journal article" date="2023" name="Nucleic Acids Res.">
        <title>The hologenome of Daphnia magna reveals possible DNA methylation and microbiome-mediated evolution of the host genome.</title>
        <authorList>
            <person name="Chaturvedi A."/>
            <person name="Li X."/>
            <person name="Dhandapani V."/>
            <person name="Marshall H."/>
            <person name="Kissane S."/>
            <person name="Cuenca-Cambronero M."/>
            <person name="Asole G."/>
            <person name="Calvet F."/>
            <person name="Ruiz-Romero M."/>
            <person name="Marangio P."/>
            <person name="Guigo R."/>
            <person name="Rago D."/>
            <person name="Mirbahai L."/>
            <person name="Eastwood N."/>
            <person name="Colbourne J.K."/>
            <person name="Zhou J."/>
            <person name="Mallon E."/>
            <person name="Orsini L."/>
        </authorList>
    </citation>
    <scope>NUCLEOTIDE SEQUENCE [LARGE SCALE GENOMIC DNA]</scope>
    <source>
        <strain evidence="1">LRV0_1</strain>
    </source>
</reference>
<keyword evidence="2" id="KW-1185">Reference proteome</keyword>
<comment type="caution">
    <text evidence="1">The sequence shown here is derived from an EMBL/GenBank/DDBJ whole genome shotgun (WGS) entry which is preliminary data.</text>
</comment>
<organism evidence="1 2">
    <name type="scientific">Daphnia magna</name>
    <dbReference type="NCBI Taxonomy" id="35525"/>
    <lineage>
        <taxon>Eukaryota</taxon>
        <taxon>Metazoa</taxon>
        <taxon>Ecdysozoa</taxon>
        <taxon>Arthropoda</taxon>
        <taxon>Crustacea</taxon>
        <taxon>Branchiopoda</taxon>
        <taxon>Diplostraca</taxon>
        <taxon>Cladocera</taxon>
        <taxon>Anomopoda</taxon>
        <taxon>Daphniidae</taxon>
        <taxon>Daphnia</taxon>
    </lineage>
</organism>
<sequence>MHTYLSGILLMGHAYCPVGTRWRWCGAGVVIVLYQILTKVGRLYTLPPFSLLAKFLPAATPPMAPPSLEHPASTAT</sequence>
<gene>
    <name evidence="1" type="ORF">OUZ56_019828</name>
</gene>
<name>A0ABQ9ZCR2_9CRUS</name>
<accession>A0ABQ9ZCR2</accession>
<proteinExistence type="predicted"/>
<dbReference type="EMBL" id="JAOYFB010000003">
    <property type="protein sequence ID" value="KAK4010697.1"/>
    <property type="molecule type" value="Genomic_DNA"/>
</dbReference>
<evidence type="ECO:0000313" key="2">
    <source>
        <dbReference type="Proteomes" id="UP001234178"/>
    </source>
</evidence>